<accession>A0A482W2M9</accession>
<dbReference type="PANTHER" id="PTHR11362:SF152">
    <property type="entry name" value="ODORANT-BINDING PROTEIN A5-LIKE PROTEIN"/>
    <property type="match status" value="1"/>
</dbReference>
<organism evidence="2 3">
    <name type="scientific">Asbolus verrucosus</name>
    <name type="common">Desert ironclad beetle</name>
    <dbReference type="NCBI Taxonomy" id="1661398"/>
    <lineage>
        <taxon>Eukaryota</taxon>
        <taxon>Metazoa</taxon>
        <taxon>Ecdysozoa</taxon>
        <taxon>Arthropoda</taxon>
        <taxon>Hexapoda</taxon>
        <taxon>Insecta</taxon>
        <taxon>Pterygota</taxon>
        <taxon>Neoptera</taxon>
        <taxon>Endopterygota</taxon>
        <taxon>Coleoptera</taxon>
        <taxon>Polyphaga</taxon>
        <taxon>Cucujiformia</taxon>
        <taxon>Tenebrionidae</taxon>
        <taxon>Pimeliinae</taxon>
        <taxon>Asbolus</taxon>
    </lineage>
</organism>
<dbReference type="STRING" id="1661398.A0A482W2M9"/>
<dbReference type="OrthoDB" id="2153661at2759"/>
<dbReference type="SUPFAM" id="SSF49777">
    <property type="entry name" value="PEBP-like"/>
    <property type="match status" value="1"/>
</dbReference>
<dbReference type="CDD" id="cd00866">
    <property type="entry name" value="PEBP_euk"/>
    <property type="match status" value="1"/>
</dbReference>
<dbReference type="Gene3D" id="3.90.280.10">
    <property type="entry name" value="PEBP-like"/>
    <property type="match status" value="1"/>
</dbReference>
<dbReference type="EMBL" id="QDEB01037978">
    <property type="protein sequence ID" value="RZC39023.1"/>
    <property type="molecule type" value="Genomic_DNA"/>
</dbReference>
<dbReference type="AlphaFoldDB" id="A0A482W2M9"/>
<comment type="similarity">
    <text evidence="1">Belongs to the phosphatidylethanolamine-binding protein family.</text>
</comment>
<dbReference type="PANTHER" id="PTHR11362">
    <property type="entry name" value="PHOSPHATIDYLETHANOLAMINE-BINDING PROTEIN"/>
    <property type="match status" value="1"/>
</dbReference>
<protein>
    <submittedName>
        <fullName evidence="2">PBP domain containing protein</fullName>
    </submittedName>
</protein>
<gene>
    <name evidence="2" type="ORF">BDFB_005190</name>
</gene>
<sequence>METDEIVPNILPEVPSAKITIIYPDDKRVELGQELTPHDVKSQPSVKWDSDPDKFYTLLMIDPDAPSRKYPFVGEFNHWLVGNIKECDLSTADIIAEYKGSFPPKYTGLHRYIFLVFEQKDKLTFEEKVAKDSRLQRMRFSVKKFMKKYEFEKVLAWNYFKAQWCAPEGSQETRTCVCM</sequence>
<dbReference type="PROSITE" id="PS01220">
    <property type="entry name" value="PBP"/>
    <property type="match status" value="1"/>
</dbReference>
<dbReference type="InterPro" id="IPR001858">
    <property type="entry name" value="Phosphatidylethanolamine-bd_CS"/>
</dbReference>
<dbReference type="Proteomes" id="UP000292052">
    <property type="component" value="Unassembled WGS sequence"/>
</dbReference>
<dbReference type="Pfam" id="PF01161">
    <property type="entry name" value="PBP"/>
    <property type="match status" value="1"/>
</dbReference>
<name>A0A482W2M9_ASBVE</name>
<dbReference type="InterPro" id="IPR035810">
    <property type="entry name" value="PEBP_euk"/>
</dbReference>
<evidence type="ECO:0000313" key="2">
    <source>
        <dbReference type="EMBL" id="RZC39023.1"/>
    </source>
</evidence>
<proteinExistence type="inferred from homology"/>
<evidence type="ECO:0000256" key="1">
    <source>
        <dbReference type="ARBA" id="ARBA00007091"/>
    </source>
</evidence>
<evidence type="ECO:0000313" key="3">
    <source>
        <dbReference type="Proteomes" id="UP000292052"/>
    </source>
</evidence>
<keyword evidence="3" id="KW-1185">Reference proteome</keyword>
<dbReference type="InterPro" id="IPR036610">
    <property type="entry name" value="PEBP-like_sf"/>
</dbReference>
<comment type="caution">
    <text evidence="2">The sequence shown here is derived from an EMBL/GenBank/DDBJ whole genome shotgun (WGS) entry which is preliminary data.</text>
</comment>
<dbReference type="InterPro" id="IPR008914">
    <property type="entry name" value="PEBP"/>
</dbReference>
<reference evidence="2 3" key="1">
    <citation type="submission" date="2017-03" db="EMBL/GenBank/DDBJ databases">
        <title>Genome of the blue death feigning beetle - Asbolus verrucosus.</title>
        <authorList>
            <person name="Rider S.D."/>
        </authorList>
    </citation>
    <scope>NUCLEOTIDE SEQUENCE [LARGE SCALE GENOMIC DNA]</scope>
    <source>
        <strain evidence="2">Butters</strain>
        <tissue evidence="2">Head and leg muscle</tissue>
    </source>
</reference>